<evidence type="ECO:0000256" key="7">
    <source>
        <dbReference type="ARBA" id="ARBA00033478"/>
    </source>
</evidence>
<dbReference type="GO" id="GO:0009693">
    <property type="term" value="P:ethylene biosynthetic process"/>
    <property type="evidence" value="ECO:0007669"/>
    <property type="project" value="UniProtKB-KW"/>
</dbReference>
<dbReference type="InterPro" id="IPR004838">
    <property type="entry name" value="NHTrfase_class1_PyrdxlP-BS"/>
</dbReference>
<protein>
    <recommendedName>
        <fullName evidence="9">1-aminocyclopropane-1-carboxylate synthase</fullName>
        <ecNumber evidence="9">4.4.1.14</ecNumber>
    </recommendedName>
</protein>
<feature type="domain" description="Aminotransferase class I/classII large" evidence="12">
    <location>
        <begin position="425"/>
        <end position="489"/>
    </location>
</feature>
<proteinExistence type="inferred from homology"/>
<feature type="domain" description="Aminotransferase class I/classII large" evidence="12">
    <location>
        <begin position="170"/>
        <end position="341"/>
    </location>
</feature>
<dbReference type="EMBL" id="OOIL02006673">
    <property type="protein sequence ID" value="VFQ99993.1"/>
    <property type="molecule type" value="Genomic_DNA"/>
</dbReference>
<evidence type="ECO:0000313" key="14">
    <source>
        <dbReference type="Proteomes" id="UP000595140"/>
    </source>
</evidence>
<sequence length="641" mass="72558">MGLAENQLSFDLLESWMALNPEAAAFKNPEGESVFRQLALFQDYHGLPEFKNAMAQFMSEIRGNKVDFDADNLVLTAGSTSANETLIFCLANPGDAFLLPTPYYPGFDRDLKWRTGAEIVPIQCFSSNNFRITESALEDAYKEAQKRKLKVKGVLVTNPSNPAMEVLSELKDKTDDVWERVHIVYSLSKDLGLPGFRVGALYSNDKMVVSAATKMSSFGLISSQTQYLLAAMLSDKKFTKKYLSENQKRLKERHEMLVAGLREAGIECLESNAGLFCWVDMRHLLSSNTFEAEMELWKKIVYQVGLNISAGSSCHCTEPGWFRLCFADMSEETLGLAMKRISSFVASEQPVTTGTTSPRNSNKSSRRKGFTKWVLRLSQNNDQKMKFLSDKVTNNSHGQDSSYFLGWQEYEKNPYDEIKNPKGIIQMGLAENQLSFDLLESWMALNPEAAAFQNPEGESVFRQLALFQDYHGLPEFKNAMAQFMSEIRGNKFTKKYLSENQKRLKERHEMLVAGLREAGIECLESNAGLFCWVDMRHLLSSNTFEAEMELWKKIVYQVGLNISPGSSCHCTEPGWFRLCFANMSEETLALALKRISSFVASEQPASTGTTSPRTSNKSSKRKGFTKWVFRLSQNNDRNRER</sequence>
<dbReference type="CDD" id="cd00609">
    <property type="entry name" value="AAT_like"/>
    <property type="match status" value="1"/>
</dbReference>
<evidence type="ECO:0000256" key="5">
    <source>
        <dbReference type="ARBA" id="ARBA00022898"/>
    </source>
</evidence>
<gene>
    <name evidence="13" type="ORF">CCAM_LOCUS41769</name>
</gene>
<dbReference type="SUPFAM" id="SSF53383">
    <property type="entry name" value="PLP-dependent transferases"/>
    <property type="match status" value="3"/>
</dbReference>
<reference evidence="13 14" key="1">
    <citation type="submission" date="2018-04" db="EMBL/GenBank/DDBJ databases">
        <authorList>
            <person name="Vogel A."/>
        </authorList>
    </citation>
    <scope>NUCLEOTIDE SEQUENCE [LARGE SCALE GENOMIC DNA]</scope>
</reference>
<dbReference type="PANTHER" id="PTHR43795">
    <property type="entry name" value="BIFUNCTIONAL ASPARTATE AMINOTRANSFERASE AND GLUTAMATE/ASPARTATE-PREPHENATE AMINOTRANSFERASE-RELATED"/>
    <property type="match status" value="1"/>
</dbReference>
<evidence type="ECO:0000259" key="12">
    <source>
        <dbReference type="Pfam" id="PF00155"/>
    </source>
</evidence>
<feature type="domain" description="Aminotransferase class I/classII large" evidence="12">
    <location>
        <begin position="490"/>
        <end position="595"/>
    </location>
</feature>
<comment type="pathway">
    <text evidence="8">Alkene biosynthesis; ethylene biosynthesis via S-adenosyl-L-methionine; ethylene from S-adenosyl-L-methionine: step 1/2.</text>
</comment>
<keyword evidence="7" id="KW-0292">Fruit ripening</keyword>
<dbReference type="InterPro" id="IPR004839">
    <property type="entry name" value="Aminotransferase_I/II_large"/>
</dbReference>
<keyword evidence="4" id="KW-0949">S-adenosyl-L-methionine</keyword>
<dbReference type="OrthoDB" id="691673at2759"/>
<keyword evidence="14" id="KW-1185">Reference proteome</keyword>
<dbReference type="PANTHER" id="PTHR43795:SF10">
    <property type="entry name" value="1-AMINOCYCLOPROPANE-1-CARBOXYLATE SYNTHASE 9"/>
    <property type="match status" value="1"/>
</dbReference>
<dbReference type="Pfam" id="PF00155">
    <property type="entry name" value="Aminotran_1_2"/>
    <property type="match status" value="4"/>
</dbReference>
<evidence type="ECO:0000256" key="2">
    <source>
        <dbReference type="ARBA" id="ARBA00007441"/>
    </source>
</evidence>
<evidence type="ECO:0000256" key="4">
    <source>
        <dbReference type="ARBA" id="ARBA00022691"/>
    </source>
</evidence>
<evidence type="ECO:0000256" key="8">
    <source>
        <dbReference type="ARBA" id="ARBA00037888"/>
    </source>
</evidence>
<feature type="region of interest" description="Disordered" evidence="11">
    <location>
        <begin position="349"/>
        <end position="368"/>
    </location>
</feature>
<keyword evidence="3" id="KW-0266">Ethylene biosynthesis</keyword>
<comment type="catalytic activity">
    <reaction evidence="10">
        <text>S-adenosyl-L-methionine = 1-aminocyclopropane-1-carboxylate + S-methyl-5'-thioadenosine + H(+)</text>
        <dbReference type="Rhea" id="RHEA:21744"/>
        <dbReference type="ChEBI" id="CHEBI:15378"/>
        <dbReference type="ChEBI" id="CHEBI:17509"/>
        <dbReference type="ChEBI" id="CHEBI:58360"/>
        <dbReference type="ChEBI" id="CHEBI:59789"/>
        <dbReference type="EC" id="4.4.1.14"/>
    </reaction>
</comment>
<keyword evidence="5" id="KW-0663">Pyridoxal phosphate</keyword>
<dbReference type="InterPro" id="IPR015421">
    <property type="entry name" value="PyrdxlP-dep_Trfase_major"/>
</dbReference>
<name>A0A484NGF4_9ASTE</name>
<dbReference type="AlphaFoldDB" id="A0A484NGF4"/>
<dbReference type="GO" id="GO:0016847">
    <property type="term" value="F:1-aminocyclopropane-1-carboxylate synthase activity"/>
    <property type="evidence" value="ECO:0007669"/>
    <property type="project" value="UniProtKB-EC"/>
</dbReference>
<evidence type="ECO:0000256" key="3">
    <source>
        <dbReference type="ARBA" id="ARBA00022666"/>
    </source>
</evidence>
<keyword evidence="6" id="KW-0456">Lyase</keyword>
<dbReference type="FunFam" id="3.90.1150.10:FF:000038">
    <property type="entry name" value="1-aminocyclopropane-1-carboxylate synthase 2"/>
    <property type="match status" value="1"/>
</dbReference>
<evidence type="ECO:0000256" key="11">
    <source>
        <dbReference type="SAM" id="MobiDB-lite"/>
    </source>
</evidence>
<dbReference type="EC" id="4.4.1.14" evidence="9"/>
<dbReference type="Proteomes" id="UP000595140">
    <property type="component" value="Unassembled WGS sequence"/>
</dbReference>
<dbReference type="InterPro" id="IPR015424">
    <property type="entry name" value="PyrdxlP-dep_Trfase"/>
</dbReference>
<dbReference type="GO" id="GO:0008483">
    <property type="term" value="F:transaminase activity"/>
    <property type="evidence" value="ECO:0007669"/>
    <property type="project" value="TreeGrafter"/>
</dbReference>
<accession>A0A484NGF4</accession>
<evidence type="ECO:0000256" key="1">
    <source>
        <dbReference type="ARBA" id="ARBA00001933"/>
    </source>
</evidence>
<dbReference type="GO" id="GO:0030170">
    <property type="term" value="F:pyridoxal phosphate binding"/>
    <property type="evidence" value="ECO:0007669"/>
    <property type="project" value="InterPro"/>
</dbReference>
<feature type="domain" description="Aminotransferase class I/classII large" evidence="12">
    <location>
        <begin position="1"/>
        <end position="163"/>
    </location>
</feature>
<evidence type="ECO:0000256" key="9">
    <source>
        <dbReference type="ARBA" id="ARBA00039053"/>
    </source>
</evidence>
<dbReference type="PRINTS" id="PR00753">
    <property type="entry name" value="ACCSYNTHASE"/>
</dbReference>
<dbReference type="Gene3D" id="3.40.640.10">
    <property type="entry name" value="Type I PLP-dependent aspartate aminotransferase-like (Major domain)"/>
    <property type="match status" value="1"/>
</dbReference>
<feature type="region of interest" description="Disordered" evidence="11">
    <location>
        <begin position="603"/>
        <end position="641"/>
    </location>
</feature>
<dbReference type="Gene3D" id="3.90.1150.10">
    <property type="entry name" value="Aspartate Aminotransferase, domain 1"/>
    <property type="match status" value="2"/>
</dbReference>
<organism evidence="13 14">
    <name type="scientific">Cuscuta campestris</name>
    <dbReference type="NCBI Taxonomy" id="132261"/>
    <lineage>
        <taxon>Eukaryota</taxon>
        <taxon>Viridiplantae</taxon>
        <taxon>Streptophyta</taxon>
        <taxon>Embryophyta</taxon>
        <taxon>Tracheophyta</taxon>
        <taxon>Spermatophyta</taxon>
        <taxon>Magnoliopsida</taxon>
        <taxon>eudicotyledons</taxon>
        <taxon>Gunneridae</taxon>
        <taxon>Pentapetalae</taxon>
        <taxon>asterids</taxon>
        <taxon>lamiids</taxon>
        <taxon>Solanales</taxon>
        <taxon>Convolvulaceae</taxon>
        <taxon>Cuscuteae</taxon>
        <taxon>Cuscuta</taxon>
        <taxon>Cuscuta subgen. Grammica</taxon>
        <taxon>Cuscuta sect. Cleistogrammica</taxon>
    </lineage>
</organism>
<feature type="compositionally biased region" description="Polar residues" evidence="11">
    <location>
        <begin position="603"/>
        <end position="617"/>
    </location>
</feature>
<evidence type="ECO:0000256" key="6">
    <source>
        <dbReference type="ARBA" id="ARBA00023239"/>
    </source>
</evidence>
<feature type="compositionally biased region" description="Polar residues" evidence="11">
    <location>
        <begin position="349"/>
        <end position="358"/>
    </location>
</feature>
<dbReference type="PROSITE" id="PS00105">
    <property type="entry name" value="AA_TRANSFER_CLASS_1"/>
    <property type="match status" value="1"/>
</dbReference>
<comment type="cofactor">
    <cofactor evidence="1">
        <name>pyridoxal 5'-phosphate</name>
        <dbReference type="ChEBI" id="CHEBI:597326"/>
    </cofactor>
</comment>
<dbReference type="GO" id="GO:0009835">
    <property type="term" value="P:fruit ripening"/>
    <property type="evidence" value="ECO:0007669"/>
    <property type="project" value="UniProtKB-KW"/>
</dbReference>
<dbReference type="InterPro" id="IPR050478">
    <property type="entry name" value="Ethylene_sulfur-biosynth"/>
</dbReference>
<comment type="similarity">
    <text evidence="2">Belongs to the class-I pyridoxal-phosphate-dependent aminotransferase family.</text>
</comment>
<evidence type="ECO:0000256" key="10">
    <source>
        <dbReference type="ARBA" id="ARBA00049554"/>
    </source>
</evidence>
<dbReference type="InterPro" id="IPR015422">
    <property type="entry name" value="PyrdxlP-dep_Trfase_small"/>
</dbReference>
<evidence type="ECO:0000313" key="13">
    <source>
        <dbReference type="EMBL" id="VFQ99993.1"/>
    </source>
</evidence>